<feature type="region of interest" description="Disordered" evidence="1">
    <location>
        <begin position="31"/>
        <end position="55"/>
    </location>
</feature>
<evidence type="ECO:0000313" key="4">
    <source>
        <dbReference type="Proteomes" id="UP000700855"/>
    </source>
</evidence>
<dbReference type="RefSeq" id="WP_198205796.1">
    <property type="nucleotide sequence ID" value="NZ_JACFSA010000001.1"/>
</dbReference>
<name>A0ABS0QZV2_9BIFI</name>
<dbReference type="Proteomes" id="UP000700855">
    <property type="component" value="Unassembled WGS sequence"/>
</dbReference>
<feature type="chain" id="PRO_5046305605" description="Lipoprotein" evidence="2">
    <location>
        <begin position="22"/>
        <end position="251"/>
    </location>
</feature>
<gene>
    <name evidence="3" type="ORF">H3U98_03390</name>
</gene>
<evidence type="ECO:0000256" key="2">
    <source>
        <dbReference type="SAM" id="SignalP"/>
    </source>
</evidence>
<proteinExistence type="predicted"/>
<evidence type="ECO:0008006" key="5">
    <source>
        <dbReference type="Google" id="ProtNLM"/>
    </source>
</evidence>
<keyword evidence="2" id="KW-0732">Signal</keyword>
<comment type="caution">
    <text evidence="3">The sequence shown here is derived from an EMBL/GenBank/DDBJ whole genome shotgun (WGS) entry which is preliminary data.</text>
</comment>
<keyword evidence="4" id="KW-1185">Reference proteome</keyword>
<evidence type="ECO:0000256" key="1">
    <source>
        <dbReference type="SAM" id="MobiDB-lite"/>
    </source>
</evidence>
<organism evidence="3 4">
    <name type="scientific">Bifidobacterium choladohabitans</name>
    <dbReference type="NCBI Taxonomy" id="2750947"/>
    <lineage>
        <taxon>Bacteria</taxon>
        <taxon>Bacillati</taxon>
        <taxon>Actinomycetota</taxon>
        <taxon>Actinomycetes</taxon>
        <taxon>Bifidobacteriales</taxon>
        <taxon>Bifidobacteriaceae</taxon>
        <taxon>Bifidobacterium</taxon>
    </lineage>
</organism>
<sequence length="251" mass="27743">MMHVQKLMKNVVLLAVMLSMAILCGCGGQKSSQNPAQEKSSAEHSGSLAQEKSSAERVESLESIFKSYASREDLDDFERDVLNRAVKTGHIDPADYEAAHDKYLECMANAGYDEHDTKMPDGLYQSSENMDPNTDSKQWFKQSVTCSDHTTKIIEGLFRDQQDNPERYKDPGILAAQCLMDAGIVDKTYTAAKFNESAQILQTQSENDDNDHRTLQEIFGFPVAGKQGSQARYCLSLGNVGITVSNGVDNP</sequence>
<evidence type="ECO:0000313" key="3">
    <source>
        <dbReference type="EMBL" id="MBI0143824.1"/>
    </source>
</evidence>
<dbReference type="EMBL" id="JACFSA010000001">
    <property type="protein sequence ID" value="MBI0143824.1"/>
    <property type="molecule type" value="Genomic_DNA"/>
</dbReference>
<reference evidence="3 4" key="1">
    <citation type="submission" date="2020-07" db="EMBL/GenBank/DDBJ databases">
        <title>Isolated bacteria genomes of Apis mellifera.</title>
        <authorList>
            <person name="Wu J."/>
            <person name="Zheng H."/>
        </authorList>
    </citation>
    <scope>NUCLEOTIDE SEQUENCE [LARGE SCALE GENOMIC DNA]</scope>
    <source>
        <strain evidence="3 4">W8116</strain>
    </source>
</reference>
<accession>A0ABS0QZV2</accession>
<feature type="compositionally biased region" description="Polar residues" evidence="1">
    <location>
        <begin position="31"/>
        <end position="52"/>
    </location>
</feature>
<dbReference type="PROSITE" id="PS51257">
    <property type="entry name" value="PROKAR_LIPOPROTEIN"/>
    <property type="match status" value="1"/>
</dbReference>
<feature type="signal peptide" evidence="2">
    <location>
        <begin position="1"/>
        <end position="21"/>
    </location>
</feature>
<protein>
    <recommendedName>
        <fullName evidence="5">Lipoprotein</fullName>
    </recommendedName>
</protein>